<dbReference type="Gene3D" id="3.40.30.10">
    <property type="entry name" value="Glutaredoxin"/>
    <property type="match status" value="1"/>
</dbReference>
<reference evidence="7 8" key="1">
    <citation type="submission" date="2018-10" db="EMBL/GenBank/DDBJ databases">
        <title>Genomic Encyclopedia of Archaeal and Bacterial Type Strains, Phase II (KMG-II): from individual species to whole genera.</title>
        <authorList>
            <person name="Goeker M."/>
        </authorList>
    </citation>
    <scope>NUCLEOTIDE SEQUENCE [LARGE SCALE GENOMIC DNA]</scope>
    <source>
        <strain evidence="7 8">DSM 235</strain>
    </source>
</reference>
<accession>A0A495VCN9</accession>
<feature type="binding site" evidence="3">
    <location>
        <position position="80"/>
    </location>
    <ligand>
        <name>Cu cation</name>
        <dbReference type="ChEBI" id="CHEBI:23378"/>
    </ligand>
</feature>
<dbReference type="PANTHER" id="PTHR12151">
    <property type="entry name" value="ELECTRON TRANSPORT PROTIN SCO1/SENC FAMILY MEMBER"/>
    <property type="match status" value="1"/>
</dbReference>
<keyword evidence="8" id="KW-1185">Reference proteome</keyword>
<dbReference type="InterPro" id="IPR003782">
    <property type="entry name" value="SCO1/SenC"/>
</dbReference>
<feature type="signal peptide" evidence="5">
    <location>
        <begin position="1"/>
        <end position="25"/>
    </location>
</feature>
<dbReference type="Pfam" id="PF02630">
    <property type="entry name" value="SCO1-SenC"/>
    <property type="match status" value="1"/>
</dbReference>
<keyword evidence="2 3" id="KW-0186">Copper</keyword>
<name>A0A495VCN9_9GAMM</name>
<evidence type="ECO:0000259" key="6">
    <source>
        <dbReference type="PROSITE" id="PS51352"/>
    </source>
</evidence>
<feature type="domain" description="Thioredoxin" evidence="6">
    <location>
        <begin position="39"/>
        <end position="201"/>
    </location>
</feature>
<dbReference type="PANTHER" id="PTHR12151:SF25">
    <property type="entry name" value="LINALOOL DEHYDRATASE_ISOMERASE DOMAIN-CONTAINING PROTEIN"/>
    <property type="match status" value="1"/>
</dbReference>
<dbReference type="RefSeq" id="WP_120798649.1">
    <property type="nucleotide sequence ID" value="NZ_RBXL01000001.1"/>
</dbReference>
<feature type="binding site" evidence="3">
    <location>
        <position position="167"/>
    </location>
    <ligand>
        <name>Cu cation</name>
        <dbReference type="ChEBI" id="CHEBI:23378"/>
    </ligand>
</feature>
<comment type="similarity">
    <text evidence="1">Belongs to the SCO1/2 family.</text>
</comment>
<dbReference type="InterPro" id="IPR036249">
    <property type="entry name" value="Thioredoxin-like_sf"/>
</dbReference>
<keyword evidence="3" id="KW-0479">Metal-binding</keyword>
<feature type="binding site" evidence="3">
    <location>
        <position position="76"/>
    </location>
    <ligand>
        <name>Cu cation</name>
        <dbReference type="ChEBI" id="CHEBI:23378"/>
    </ligand>
</feature>
<dbReference type="FunFam" id="3.40.30.10:FF:000013">
    <property type="entry name" value="Blast:Protein SCO1 homolog, mitochondrial"/>
    <property type="match status" value="1"/>
</dbReference>
<keyword evidence="4" id="KW-1015">Disulfide bond</keyword>
<proteinExistence type="inferred from homology"/>
<keyword evidence="5" id="KW-0732">Signal</keyword>
<dbReference type="GO" id="GO:0046872">
    <property type="term" value="F:metal ion binding"/>
    <property type="evidence" value="ECO:0007669"/>
    <property type="project" value="UniProtKB-KW"/>
</dbReference>
<dbReference type="EMBL" id="RBXL01000001">
    <property type="protein sequence ID" value="RKT46550.1"/>
    <property type="molecule type" value="Genomic_DNA"/>
</dbReference>
<dbReference type="CDD" id="cd02968">
    <property type="entry name" value="SCO"/>
    <property type="match status" value="1"/>
</dbReference>
<evidence type="ECO:0000256" key="1">
    <source>
        <dbReference type="ARBA" id="ARBA00010996"/>
    </source>
</evidence>
<evidence type="ECO:0000256" key="5">
    <source>
        <dbReference type="SAM" id="SignalP"/>
    </source>
</evidence>
<evidence type="ECO:0000313" key="7">
    <source>
        <dbReference type="EMBL" id="RKT46550.1"/>
    </source>
</evidence>
<evidence type="ECO:0000256" key="4">
    <source>
        <dbReference type="PIRSR" id="PIRSR603782-2"/>
    </source>
</evidence>
<gene>
    <name evidence="7" type="ORF">BDD21_4072</name>
</gene>
<dbReference type="OrthoDB" id="9790194at2"/>
<organism evidence="7 8">
    <name type="scientific">Thiocapsa rosea</name>
    <dbReference type="NCBI Taxonomy" id="69360"/>
    <lineage>
        <taxon>Bacteria</taxon>
        <taxon>Pseudomonadati</taxon>
        <taxon>Pseudomonadota</taxon>
        <taxon>Gammaproteobacteria</taxon>
        <taxon>Chromatiales</taxon>
        <taxon>Chromatiaceae</taxon>
        <taxon>Thiocapsa</taxon>
    </lineage>
</organism>
<evidence type="ECO:0000313" key="8">
    <source>
        <dbReference type="Proteomes" id="UP000274556"/>
    </source>
</evidence>
<evidence type="ECO:0000256" key="3">
    <source>
        <dbReference type="PIRSR" id="PIRSR603782-1"/>
    </source>
</evidence>
<feature type="chain" id="PRO_5019824281" evidence="5">
    <location>
        <begin position="26"/>
        <end position="201"/>
    </location>
</feature>
<sequence>MANNLKTLRNLLLLTLALLGGIVTAASLMSPRNADSDQPPLHRLGGDFTLQSLSGATSLSDFKGKVSALYIGYTHCPDVCPTSLAIMSQALKDLSPEELEQVQPLFVSVDPERDTPERLAEYSQFFHPKIIGMTGTKKDVDLVVNRYGTFYRKVEMKDSAMGYAVDHSSRIYLINKQGQLSKTLMHGTMPNEVVAEIRKLL</sequence>
<feature type="disulfide bond" description="Redox-active" evidence="4">
    <location>
        <begin position="76"/>
        <end position="80"/>
    </location>
</feature>
<dbReference type="InterPro" id="IPR013766">
    <property type="entry name" value="Thioredoxin_domain"/>
</dbReference>
<evidence type="ECO:0000256" key="2">
    <source>
        <dbReference type="ARBA" id="ARBA00023008"/>
    </source>
</evidence>
<dbReference type="PROSITE" id="PS51352">
    <property type="entry name" value="THIOREDOXIN_2"/>
    <property type="match status" value="1"/>
</dbReference>
<protein>
    <submittedName>
        <fullName evidence="7">Protein SCO1/2</fullName>
    </submittedName>
</protein>
<dbReference type="SUPFAM" id="SSF52833">
    <property type="entry name" value="Thioredoxin-like"/>
    <property type="match status" value="1"/>
</dbReference>
<comment type="caution">
    <text evidence="7">The sequence shown here is derived from an EMBL/GenBank/DDBJ whole genome shotgun (WGS) entry which is preliminary data.</text>
</comment>
<dbReference type="AlphaFoldDB" id="A0A495VCN9"/>
<dbReference type="Proteomes" id="UP000274556">
    <property type="component" value="Unassembled WGS sequence"/>
</dbReference>